<dbReference type="GO" id="GO:0005886">
    <property type="term" value="C:plasma membrane"/>
    <property type="evidence" value="ECO:0007669"/>
    <property type="project" value="UniProtKB-SubCell"/>
</dbReference>
<feature type="transmembrane region" description="Helical" evidence="7">
    <location>
        <begin position="163"/>
        <end position="186"/>
    </location>
</feature>
<dbReference type="PANTHER" id="PTHR30012">
    <property type="entry name" value="GENERAL SECRETION PATHWAY PROTEIN"/>
    <property type="match status" value="1"/>
</dbReference>
<feature type="transmembrane region" description="Helical" evidence="7">
    <location>
        <begin position="372"/>
        <end position="391"/>
    </location>
</feature>
<evidence type="ECO:0000256" key="3">
    <source>
        <dbReference type="ARBA" id="ARBA00022475"/>
    </source>
</evidence>
<dbReference type="EMBL" id="CP028519">
    <property type="protein sequence ID" value="AVY94750.1"/>
    <property type="molecule type" value="Genomic_DNA"/>
</dbReference>
<feature type="domain" description="Type II secretion system protein GspF" evidence="8">
    <location>
        <begin position="272"/>
        <end position="390"/>
    </location>
</feature>
<dbReference type="STRING" id="1122240.GCA_000620105_01718"/>
<evidence type="ECO:0000259" key="8">
    <source>
        <dbReference type="Pfam" id="PF00482"/>
    </source>
</evidence>
<keyword evidence="10" id="KW-1185">Reference proteome</keyword>
<protein>
    <submittedName>
        <fullName evidence="9">Type II secretion system F family protein</fullName>
    </submittedName>
</protein>
<accession>A0A2S0PBI1</accession>
<evidence type="ECO:0000256" key="4">
    <source>
        <dbReference type="ARBA" id="ARBA00022692"/>
    </source>
</evidence>
<evidence type="ECO:0000313" key="9">
    <source>
        <dbReference type="EMBL" id="AVY94750.1"/>
    </source>
</evidence>
<dbReference type="AlphaFoldDB" id="A0A2S0PBI1"/>
<dbReference type="InterPro" id="IPR003004">
    <property type="entry name" value="GspF/PilC"/>
</dbReference>
<name>A0A2S0PBI1_9NEIS</name>
<dbReference type="PANTHER" id="PTHR30012:SF0">
    <property type="entry name" value="TYPE II SECRETION SYSTEM PROTEIN F-RELATED"/>
    <property type="match status" value="1"/>
</dbReference>
<sequence>MHYQLLAADRDGRVRRHRLNAANLADLEQRAAALGLTVIHLETRAGLLTRAAPRRVSRRTQIDFFLQLEHLLGAGLPLLDALRELDDDSIDAAMRHVLAVMSQDLERGSTLSAAMRAHPRAFGPVIVALVEAGELSGELPVICARLSDMLRRDDEQRTHSIRLLMYPLFVAGVLLAVCVFLLLYLLPQLVGFLDSLGAALPWQTRLLISTASVAERYGPWLAALPLLTLASWRLACRRFPPLLLHADRWRLALPLLGPIRHQIALSRFAAGFALLYSAGIPLLTVLERCEQLVGNRAVAAALADARRRVAGGSTLADALATGGLFPPRLRRLIRLGEQTGALGRMLAHADHGYQRDIRAGIDRLQRLIEPSLTVLLGLILAWVLSAVLSPLHSATLELTR</sequence>
<evidence type="ECO:0000313" key="10">
    <source>
        <dbReference type="Proteomes" id="UP000244173"/>
    </source>
</evidence>
<evidence type="ECO:0000256" key="6">
    <source>
        <dbReference type="ARBA" id="ARBA00023136"/>
    </source>
</evidence>
<evidence type="ECO:0000256" key="2">
    <source>
        <dbReference type="ARBA" id="ARBA00005745"/>
    </source>
</evidence>
<keyword evidence="6 7" id="KW-0472">Membrane</keyword>
<keyword evidence="4 7" id="KW-0812">Transmembrane</keyword>
<comment type="similarity">
    <text evidence="2">Belongs to the GSP F family.</text>
</comment>
<dbReference type="RefSeq" id="WP_107889559.1">
    <property type="nucleotide sequence ID" value="NZ_CP028519.1"/>
</dbReference>
<dbReference type="Gene3D" id="1.20.81.30">
    <property type="entry name" value="Type II secretion system (T2SS), domain F"/>
    <property type="match status" value="2"/>
</dbReference>
<dbReference type="InterPro" id="IPR042094">
    <property type="entry name" value="T2SS_GspF_sf"/>
</dbReference>
<keyword evidence="3" id="KW-1003">Cell membrane</keyword>
<evidence type="ECO:0000256" key="7">
    <source>
        <dbReference type="SAM" id="Phobius"/>
    </source>
</evidence>
<reference evidence="9 10" key="1">
    <citation type="submission" date="2018-04" db="EMBL/GenBank/DDBJ databases">
        <title>Denitrifier Microvirgula.</title>
        <authorList>
            <person name="Anderson E."/>
            <person name="Jang J."/>
            <person name="Ishii S."/>
        </authorList>
    </citation>
    <scope>NUCLEOTIDE SEQUENCE [LARGE SCALE GENOMIC DNA]</scope>
    <source>
        <strain evidence="9 10">BE2.4</strain>
    </source>
</reference>
<gene>
    <name evidence="9" type="ORF">DAI18_12400</name>
</gene>
<organism evidence="9 10">
    <name type="scientific">Microvirgula aerodenitrificans</name>
    <dbReference type="NCBI Taxonomy" id="57480"/>
    <lineage>
        <taxon>Bacteria</taxon>
        <taxon>Pseudomonadati</taxon>
        <taxon>Pseudomonadota</taxon>
        <taxon>Betaproteobacteria</taxon>
        <taxon>Neisseriales</taxon>
        <taxon>Aquaspirillaceae</taxon>
        <taxon>Microvirgula</taxon>
    </lineage>
</organism>
<comment type="subcellular location">
    <subcellularLocation>
        <location evidence="1">Cell membrane</location>
        <topology evidence="1">Multi-pass membrane protein</topology>
    </subcellularLocation>
</comment>
<proteinExistence type="inferred from homology"/>
<keyword evidence="5 7" id="KW-1133">Transmembrane helix</keyword>
<evidence type="ECO:0000256" key="5">
    <source>
        <dbReference type="ARBA" id="ARBA00022989"/>
    </source>
</evidence>
<dbReference type="InterPro" id="IPR018076">
    <property type="entry name" value="T2SS_GspF_dom"/>
</dbReference>
<evidence type="ECO:0000256" key="1">
    <source>
        <dbReference type="ARBA" id="ARBA00004651"/>
    </source>
</evidence>
<feature type="domain" description="Type II secretion system protein GspF" evidence="8">
    <location>
        <begin position="65"/>
        <end position="187"/>
    </location>
</feature>
<dbReference type="OrthoDB" id="9805682at2"/>
<dbReference type="KEGG" id="maer:DAI18_12400"/>
<dbReference type="Proteomes" id="UP000244173">
    <property type="component" value="Chromosome"/>
</dbReference>
<dbReference type="Pfam" id="PF00482">
    <property type="entry name" value="T2SSF"/>
    <property type="match status" value="2"/>
</dbReference>